<dbReference type="GO" id="GO:0016616">
    <property type="term" value="F:oxidoreductase activity, acting on the CH-OH group of donors, NAD or NADP as acceptor"/>
    <property type="evidence" value="ECO:0007669"/>
    <property type="project" value="InterPro"/>
</dbReference>
<dbReference type="RefSeq" id="WP_172610365.1">
    <property type="nucleotide sequence ID" value="NZ_CP053746.1"/>
</dbReference>
<dbReference type="InterPro" id="IPR051267">
    <property type="entry name" value="STEAP_metalloreductase"/>
</dbReference>
<sequence>MNISIIGAGAIGTAIARLLVNAGVPVSIANSRGPQTLASLTAELGPLAKAVNVREAGQAEIVFLAVNWSKIADAVQKVGPWDGRIVIDATNPIEAPLFKAFDLGGKPSSQVVAQMLPGAHLVKAFNHLTPALLAHPSAEGGKRVLFYSGEHGPSKQRVAGLIDELGFHGIDLGSLEQGLPAQFPGGPLPGLNLVKHG</sequence>
<dbReference type="AlphaFoldDB" id="A0A6M8ML24"/>
<dbReference type="KEGG" id="pgg:FX982_01766"/>
<evidence type="ECO:0000256" key="1">
    <source>
        <dbReference type="ARBA" id="ARBA00023002"/>
    </source>
</evidence>
<dbReference type="SUPFAM" id="SSF51735">
    <property type="entry name" value="NAD(P)-binding Rossmann-fold domains"/>
    <property type="match status" value="1"/>
</dbReference>
<dbReference type="Gene3D" id="3.40.50.720">
    <property type="entry name" value="NAD(P)-binding Rossmann-like Domain"/>
    <property type="match status" value="1"/>
</dbReference>
<dbReference type="InterPro" id="IPR028939">
    <property type="entry name" value="P5C_Rdtase_cat_N"/>
</dbReference>
<gene>
    <name evidence="3" type="ORF">FX982_01766</name>
</gene>
<dbReference type="EMBL" id="CP053746">
    <property type="protein sequence ID" value="QKF50822.1"/>
    <property type="molecule type" value="Genomic_DNA"/>
</dbReference>
<evidence type="ECO:0000313" key="4">
    <source>
        <dbReference type="Proteomes" id="UP000501989"/>
    </source>
</evidence>
<dbReference type="GO" id="GO:0019752">
    <property type="term" value="P:carboxylic acid metabolic process"/>
    <property type="evidence" value="ECO:0007669"/>
    <property type="project" value="InterPro"/>
</dbReference>
<dbReference type="EC" id="1.5.1.2" evidence="3"/>
<feature type="domain" description="Pyrroline-5-carboxylate reductase catalytic N-terminal" evidence="2">
    <location>
        <begin position="3"/>
        <end position="92"/>
    </location>
</feature>
<dbReference type="PRINTS" id="PR00086">
    <property type="entry name" value="LLDHDRGNASE"/>
</dbReference>
<keyword evidence="1 3" id="KW-0560">Oxidoreductase</keyword>
<protein>
    <submittedName>
        <fullName evidence="3">Pyrroline-5-carboxylate reductase</fullName>
        <ecNumber evidence="3">1.5.1.2</ecNumber>
    </submittedName>
</protein>
<dbReference type="GO" id="GO:0004735">
    <property type="term" value="F:pyrroline-5-carboxylate reductase activity"/>
    <property type="evidence" value="ECO:0007669"/>
    <property type="project" value="UniProtKB-EC"/>
</dbReference>
<dbReference type="InterPro" id="IPR001557">
    <property type="entry name" value="L-lactate/malate_DH"/>
</dbReference>
<keyword evidence="4" id="KW-1185">Reference proteome</keyword>
<evidence type="ECO:0000259" key="2">
    <source>
        <dbReference type="Pfam" id="PF03807"/>
    </source>
</evidence>
<organism evidence="3 4">
    <name type="scientific">Pseudomonas graminis</name>
    <dbReference type="NCBI Taxonomy" id="158627"/>
    <lineage>
        <taxon>Bacteria</taxon>
        <taxon>Pseudomonadati</taxon>
        <taxon>Pseudomonadota</taxon>
        <taxon>Gammaproteobacteria</taxon>
        <taxon>Pseudomonadales</taxon>
        <taxon>Pseudomonadaceae</taxon>
        <taxon>Pseudomonas</taxon>
    </lineage>
</organism>
<evidence type="ECO:0000313" key="3">
    <source>
        <dbReference type="EMBL" id="QKF50822.1"/>
    </source>
</evidence>
<dbReference type="Proteomes" id="UP000501989">
    <property type="component" value="Chromosome"/>
</dbReference>
<dbReference type="Pfam" id="PF03807">
    <property type="entry name" value="F420_oxidored"/>
    <property type="match status" value="1"/>
</dbReference>
<name>A0A6M8ML24_9PSED</name>
<dbReference type="PANTHER" id="PTHR14239">
    <property type="entry name" value="DUDULIN-RELATED"/>
    <property type="match status" value="1"/>
</dbReference>
<dbReference type="PANTHER" id="PTHR14239:SF10">
    <property type="entry name" value="REDUCTASE"/>
    <property type="match status" value="1"/>
</dbReference>
<proteinExistence type="predicted"/>
<dbReference type="InterPro" id="IPR036291">
    <property type="entry name" value="NAD(P)-bd_dom_sf"/>
</dbReference>
<reference evidence="4" key="1">
    <citation type="submission" date="2019-12" db="EMBL/GenBank/DDBJ databases">
        <title>Endophytic bacteria associated with Panax ginseng seedlings.</title>
        <authorList>
            <person name="Park J.M."/>
            <person name="Shin R."/>
            <person name="Jo S.H."/>
        </authorList>
    </citation>
    <scope>NUCLEOTIDE SEQUENCE [LARGE SCALE GENOMIC DNA]</scope>
    <source>
        <strain evidence="4">PgKB30</strain>
    </source>
</reference>
<accession>A0A6M8ML24</accession>